<dbReference type="RefSeq" id="WP_169396544.1">
    <property type="nucleotide sequence ID" value="NZ_BAAAJH010000014.1"/>
</dbReference>
<evidence type="ECO:0000313" key="2">
    <source>
        <dbReference type="EMBL" id="NMH78477.1"/>
    </source>
</evidence>
<proteinExistence type="predicted"/>
<accession>A0ABX1RDL5</accession>
<organism evidence="2 3">
    <name type="scientific">Pseudonocardia xinjiangensis</name>
    <dbReference type="NCBI Taxonomy" id="75289"/>
    <lineage>
        <taxon>Bacteria</taxon>
        <taxon>Bacillati</taxon>
        <taxon>Actinomycetota</taxon>
        <taxon>Actinomycetes</taxon>
        <taxon>Pseudonocardiales</taxon>
        <taxon>Pseudonocardiaceae</taxon>
        <taxon>Pseudonocardia</taxon>
    </lineage>
</organism>
<sequence>MASYPAHRPGARRAEQARGARSSGAGKAAPAAGGKWAPAMALQRRAGNAALTRMLEEREEPAPAAPDGAPDVPGTAVPVQRNVGLEIEDSNWHTVGENGELLPKGRPVVHRNYFQLQAEDPNHVEMVTDPPGMANRGDYSRMKTSMLRLEGELLSQQYRAGMAGRAARFRANRLEGGVSDAYLEPGPRWVPHLQVTAGVPLAGIPTFFQQLKGESVNVQTRKAEDVEGRLKDLLRLPAPATAPAPVAATTGASGGGDAPRPEYRAPSRELLGFTELLNHYLYEGANRQRAQFAKAVYAVMARTDFAASFRLLDAEERAAIAANLTEWVGLMVSSFAYNAAAGAQGAPADRVLGARIENAFGAGDDVRAGRVNTSREDWLRGMVHGHDLLSTDGRGSDPSRGHTEHDQLGWDVEVQNGSRWEPAVNESLEDLRQLMQGLGGLGGRTDRATYRDGGSNRDRVVPAVIVEVRQTTGVMPGAGGWVATADGVYGAVEAAITAAGAPAEVVVPEPDVEPAPAVRQDTRSEAIKRRVRNNASDLVLKARKLALRR</sequence>
<reference evidence="2 3" key="1">
    <citation type="submission" date="2020-04" db="EMBL/GenBank/DDBJ databases">
        <authorList>
            <person name="Klaysubun C."/>
            <person name="Duangmal K."/>
            <person name="Lipun K."/>
        </authorList>
    </citation>
    <scope>NUCLEOTIDE SEQUENCE [LARGE SCALE GENOMIC DNA]</scope>
    <source>
        <strain evidence="2 3">JCM 11839</strain>
    </source>
</reference>
<name>A0ABX1RDL5_9PSEU</name>
<evidence type="ECO:0000313" key="3">
    <source>
        <dbReference type="Proteomes" id="UP001296706"/>
    </source>
</evidence>
<protein>
    <submittedName>
        <fullName evidence="2">Uncharacterized protein</fullName>
    </submittedName>
</protein>
<feature type="compositionally biased region" description="Low complexity" evidence="1">
    <location>
        <begin position="19"/>
        <end position="38"/>
    </location>
</feature>
<gene>
    <name evidence="2" type="ORF">HF577_15455</name>
</gene>
<comment type="caution">
    <text evidence="2">The sequence shown here is derived from an EMBL/GenBank/DDBJ whole genome shotgun (WGS) entry which is preliminary data.</text>
</comment>
<keyword evidence="3" id="KW-1185">Reference proteome</keyword>
<dbReference type="EMBL" id="JAAXKY010000044">
    <property type="protein sequence ID" value="NMH78477.1"/>
    <property type="molecule type" value="Genomic_DNA"/>
</dbReference>
<dbReference type="Proteomes" id="UP001296706">
    <property type="component" value="Unassembled WGS sequence"/>
</dbReference>
<evidence type="ECO:0000256" key="1">
    <source>
        <dbReference type="SAM" id="MobiDB-lite"/>
    </source>
</evidence>
<feature type="region of interest" description="Disordered" evidence="1">
    <location>
        <begin position="1"/>
        <end position="38"/>
    </location>
</feature>